<keyword evidence="12 16" id="KW-0479">Metal-binding</keyword>
<dbReference type="InterPro" id="IPR040442">
    <property type="entry name" value="Pyrv_kinase-like_dom_sf"/>
</dbReference>
<keyword evidence="7 16" id="KW-0813">Transport</keyword>
<dbReference type="PROSITE" id="PS00370">
    <property type="entry name" value="PEP_ENZYMES_PHOS_SITE"/>
    <property type="match status" value="1"/>
</dbReference>
<dbReference type="EC" id="2.7.3.9" evidence="5 16"/>
<dbReference type="SUPFAM" id="SSF47831">
    <property type="entry name" value="Enzyme I of the PEP:sugar phosphotransferase system HPr-binding (sub)domain"/>
    <property type="match status" value="1"/>
</dbReference>
<evidence type="ECO:0000259" key="17">
    <source>
        <dbReference type="Pfam" id="PF00391"/>
    </source>
</evidence>
<comment type="subcellular location">
    <subcellularLocation>
        <location evidence="3 16">Cytoplasm</location>
    </subcellularLocation>
</comment>
<evidence type="ECO:0000256" key="14">
    <source>
        <dbReference type="ARBA" id="ARBA00022842"/>
    </source>
</evidence>
<keyword evidence="11 16" id="KW-0598">Phosphotransferase system</keyword>
<dbReference type="PRINTS" id="PR01736">
    <property type="entry name" value="PHPHTRNFRASE"/>
</dbReference>
<keyword evidence="21" id="KW-1185">Reference proteome</keyword>
<dbReference type="Pfam" id="PF05524">
    <property type="entry name" value="PEP-utilisers_N"/>
    <property type="match status" value="1"/>
</dbReference>
<dbReference type="InterPro" id="IPR008279">
    <property type="entry name" value="PEP-util_enz_mobile_dom"/>
</dbReference>
<protein>
    <recommendedName>
        <fullName evidence="6 16">Phosphoenolpyruvate-protein phosphotransferase</fullName>
        <ecNumber evidence="5 16">2.7.3.9</ecNumber>
    </recommendedName>
    <alternativeName>
        <fullName evidence="15 16">Phosphotransferase system, enzyme I</fullName>
    </alternativeName>
</protein>
<keyword evidence="8 16" id="KW-0963">Cytoplasm</keyword>
<dbReference type="Gene3D" id="3.20.20.60">
    <property type="entry name" value="Phosphoenolpyruvate-binding domains"/>
    <property type="match status" value="1"/>
</dbReference>
<organism evidence="20 21">
    <name type="scientific">Parendozoicomonas callyspongiae</name>
    <dbReference type="NCBI Taxonomy" id="2942213"/>
    <lineage>
        <taxon>Bacteria</taxon>
        <taxon>Pseudomonadati</taxon>
        <taxon>Pseudomonadota</taxon>
        <taxon>Gammaproteobacteria</taxon>
        <taxon>Oceanospirillales</taxon>
        <taxon>Endozoicomonadaceae</taxon>
        <taxon>Parendozoicomonas</taxon>
    </lineage>
</organism>
<dbReference type="InterPro" id="IPR006318">
    <property type="entry name" value="PTS_EI-like"/>
</dbReference>
<evidence type="ECO:0000313" key="21">
    <source>
        <dbReference type="Proteomes" id="UP001203338"/>
    </source>
</evidence>
<feature type="domain" description="Phosphotransferase system enzyme I N-terminal" evidence="19">
    <location>
        <begin position="8"/>
        <end position="130"/>
    </location>
</feature>
<evidence type="ECO:0000256" key="9">
    <source>
        <dbReference type="ARBA" id="ARBA00022597"/>
    </source>
</evidence>
<dbReference type="InterPro" id="IPR000121">
    <property type="entry name" value="PEP_util_C"/>
</dbReference>
<dbReference type="Gene3D" id="3.50.30.10">
    <property type="entry name" value="Phosphohistidine domain"/>
    <property type="match status" value="1"/>
</dbReference>
<comment type="similarity">
    <text evidence="4 16">Belongs to the PEP-utilizing enzyme family.</text>
</comment>
<feature type="domain" description="PEP-utilising enzyme C-terminal" evidence="18">
    <location>
        <begin position="255"/>
        <end position="545"/>
    </location>
</feature>
<dbReference type="Proteomes" id="UP001203338">
    <property type="component" value="Unassembled WGS sequence"/>
</dbReference>
<gene>
    <name evidence="20" type="primary">ptsP</name>
    <name evidence="20" type="ORF">M3P05_03060</name>
</gene>
<dbReference type="Pfam" id="PF02896">
    <property type="entry name" value="PEP-utilizers_C"/>
    <property type="match status" value="1"/>
</dbReference>
<reference evidence="20 21" key="1">
    <citation type="submission" date="2022-05" db="EMBL/GenBank/DDBJ databases">
        <authorList>
            <person name="Park J.-S."/>
        </authorList>
    </citation>
    <scope>NUCLEOTIDE SEQUENCE [LARGE SCALE GENOMIC DNA]</scope>
    <source>
        <strain evidence="20 21">2012CJ34-2</strain>
    </source>
</reference>
<dbReference type="Pfam" id="PF00391">
    <property type="entry name" value="PEP-utilizers"/>
    <property type="match status" value="1"/>
</dbReference>
<keyword evidence="13 16" id="KW-0418">Kinase</keyword>
<evidence type="ECO:0000313" key="20">
    <source>
        <dbReference type="EMBL" id="MCL6268931.1"/>
    </source>
</evidence>
<dbReference type="InterPro" id="IPR018274">
    <property type="entry name" value="PEP_util_AS"/>
</dbReference>
<dbReference type="RefSeq" id="WP_249697762.1">
    <property type="nucleotide sequence ID" value="NZ_JAMFLX010000003.1"/>
</dbReference>
<keyword evidence="14 16" id="KW-0460">Magnesium</keyword>
<evidence type="ECO:0000259" key="19">
    <source>
        <dbReference type="Pfam" id="PF05524"/>
    </source>
</evidence>
<dbReference type="InterPro" id="IPR023151">
    <property type="entry name" value="PEP_util_CS"/>
</dbReference>
<evidence type="ECO:0000259" key="18">
    <source>
        <dbReference type="Pfam" id="PF02896"/>
    </source>
</evidence>
<comment type="catalytic activity">
    <reaction evidence="1 16">
        <text>L-histidyl-[protein] + phosphoenolpyruvate = N(pros)-phospho-L-histidyl-[protein] + pyruvate</text>
        <dbReference type="Rhea" id="RHEA:23880"/>
        <dbReference type="Rhea" id="RHEA-COMP:9745"/>
        <dbReference type="Rhea" id="RHEA-COMP:9746"/>
        <dbReference type="ChEBI" id="CHEBI:15361"/>
        <dbReference type="ChEBI" id="CHEBI:29979"/>
        <dbReference type="ChEBI" id="CHEBI:58702"/>
        <dbReference type="ChEBI" id="CHEBI:64837"/>
        <dbReference type="EC" id="2.7.3.9"/>
    </reaction>
</comment>
<evidence type="ECO:0000256" key="1">
    <source>
        <dbReference type="ARBA" id="ARBA00000683"/>
    </source>
</evidence>
<evidence type="ECO:0000256" key="4">
    <source>
        <dbReference type="ARBA" id="ARBA00007837"/>
    </source>
</evidence>
<dbReference type="InterPro" id="IPR036618">
    <property type="entry name" value="PtsI_HPr-bd_sf"/>
</dbReference>
<evidence type="ECO:0000256" key="3">
    <source>
        <dbReference type="ARBA" id="ARBA00004496"/>
    </source>
</evidence>
<dbReference type="GO" id="GO:0008965">
    <property type="term" value="F:phosphoenolpyruvate-protein phosphotransferase activity"/>
    <property type="evidence" value="ECO:0007669"/>
    <property type="project" value="UniProtKB-EC"/>
</dbReference>
<dbReference type="InterPro" id="IPR050499">
    <property type="entry name" value="PEP-utilizing_PTS_enzyme"/>
</dbReference>
<evidence type="ECO:0000256" key="5">
    <source>
        <dbReference type="ARBA" id="ARBA00012232"/>
    </source>
</evidence>
<dbReference type="InterPro" id="IPR015813">
    <property type="entry name" value="Pyrv/PenolPyrv_kinase-like_dom"/>
</dbReference>
<evidence type="ECO:0000256" key="16">
    <source>
        <dbReference type="PIRNR" id="PIRNR000732"/>
    </source>
</evidence>
<evidence type="ECO:0000256" key="7">
    <source>
        <dbReference type="ARBA" id="ARBA00022448"/>
    </source>
</evidence>
<evidence type="ECO:0000256" key="13">
    <source>
        <dbReference type="ARBA" id="ARBA00022777"/>
    </source>
</evidence>
<evidence type="ECO:0000256" key="8">
    <source>
        <dbReference type="ARBA" id="ARBA00022490"/>
    </source>
</evidence>
<accession>A0ABT0PD17</accession>
<evidence type="ECO:0000256" key="15">
    <source>
        <dbReference type="ARBA" id="ARBA00033235"/>
    </source>
</evidence>
<dbReference type="SUPFAM" id="SSF52009">
    <property type="entry name" value="Phosphohistidine domain"/>
    <property type="match status" value="1"/>
</dbReference>
<evidence type="ECO:0000256" key="2">
    <source>
        <dbReference type="ARBA" id="ARBA00001946"/>
    </source>
</evidence>
<evidence type="ECO:0000256" key="6">
    <source>
        <dbReference type="ARBA" id="ARBA00016544"/>
    </source>
</evidence>
<sequence>MAAAQKLEGIIASPGIAIGEVVFYHNEYPEIPEADIARDQIDDEIGHFMAARQNSMDQLEKIYKETCSTLGEQQASVFEGHMLIAEDEELEEEVLELIRSGKNAVAAADQVIRNNIGVIEQLENEYLRERAADLRDVGVRMVCNILGIPMPGLGCLKENSIIVANDLSPSDTAQLDFTRVKGFVTAVGGKTSHSAILARTLELPAIVGCTEISAAVKDGDTLILDALNNNLIPNPNAEQLEQAGLELDKLETEKQELRLLKDLPAQTSDGCLFEMGANIGQPGDIELAMENGAEGIGLFRTEFLFMGRSSMPSEEVQFEAYRRAAEAANGMSVIIRTLDIGGDKNLPYLDLPAELNPFLGWRAIRMCLDRPEILHTQLRAILRASAFGKIKILFPMVISLDEVQRLKAHIELVTLALTEEGVAYDQDCEVGVMVETPASVMIADQLIKEVDFFSIGTNDLTQYLLAVDRGNENISGLYDSLSPSVLRAIKMVIDAAHNAGKWVGMCGELAGDEQAALVLAGMGLDEFSMPASSIPRVKKALRKANTPTLKHLAEKCLELRSSDEVKALVDAVASV</sequence>
<keyword evidence="9 16" id="KW-0762">Sugar transport</keyword>
<comment type="cofactor">
    <cofactor evidence="2 16">
        <name>Mg(2+)</name>
        <dbReference type="ChEBI" id="CHEBI:18420"/>
    </cofactor>
</comment>
<comment type="caution">
    <text evidence="20">The sequence shown here is derived from an EMBL/GenBank/DDBJ whole genome shotgun (WGS) entry which is preliminary data.</text>
</comment>
<comment type="function">
    <text evidence="16">General (non sugar-specific) component of the phosphoenolpyruvate-dependent sugar phosphotransferase system (sugar PTS). This major carbohydrate active-transport system catalyzes the phosphorylation of incoming sugar substrates concomitantly with their translocation across the cell membrane. Enzyme I transfers the phosphoryl group from phosphoenolpyruvate (PEP) to the phosphoryl carrier protein (HPr).</text>
</comment>
<name>A0ABT0PD17_9GAMM</name>
<dbReference type="EMBL" id="JAMFLX010000003">
    <property type="protein sequence ID" value="MCL6268931.1"/>
    <property type="molecule type" value="Genomic_DNA"/>
</dbReference>
<dbReference type="PIRSF" id="PIRSF000732">
    <property type="entry name" value="PTS_enzyme_I"/>
    <property type="match status" value="1"/>
</dbReference>
<dbReference type="InterPro" id="IPR008731">
    <property type="entry name" value="PTS_EIN"/>
</dbReference>
<evidence type="ECO:0000256" key="12">
    <source>
        <dbReference type="ARBA" id="ARBA00022723"/>
    </source>
</evidence>
<proteinExistence type="inferred from homology"/>
<feature type="domain" description="PEP-utilising enzyme mobile" evidence="17">
    <location>
        <begin position="157"/>
        <end position="226"/>
    </location>
</feature>
<dbReference type="InterPro" id="IPR024692">
    <property type="entry name" value="PTS_EI"/>
</dbReference>
<dbReference type="PANTHER" id="PTHR46244">
    <property type="entry name" value="PHOSPHOENOLPYRUVATE-PROTEIN PHOSPHOTRANSFERASE"/>
    <property type="match status" value="1"/>
</dbReference>
<evidence type="ECO:0000256" key="10">
    <source>
        <dbReference type="ARBA" id="ARBA00022679"/>
    </source>
</evidence>
<dbReference type="SUPFAM" id="SSF51621">
    <property type="entry name" value="Phosphoenolpyruvate/pyruvate domain"/>
    <property type="match status" value="1"/>
</dbReference>
<dbReference type="NCBIfam" id="TIGR01417">
    <property type="entry name" value="PTS_I_fam"/>
    <property type="match status" value="1"/>
</dbReference>
<dbReference type="InterPro" id="IPR036637">
    <property type="entry name" value="Phosphohistidine_dom_sf"/>
</dbReference>
<evidence type="ECO:0000256" key="11">
    <source>
        <dbReference type="ARBA" id="ARBA00022683"/>
    </source>
</evidence>
<dbReference type="PROSITE" id="PS00742">
    <property type="entry name" value="PEP_ENZYMES_2"/>
    <property type="match status" value="1"/>
</dbReference>
<dbReference type="Gene3D" id="1.10.274.10">
    <property type="entry name" value="PtsI, HPr-binding domain"/>
    <property type="match status" value="1"/>
</dbReference>
<dbReference type="PANTHER" id="PTHR46244:SF6">
    <property type="entry name" value="PHOSPHOENOLPYRUVATE-PROTEIN PHOSPHOTRANSFERASE"/>
    <property type="match status" value="1"/>
</dbReference>
<keyword evidence="10 16" id="KW-0808">Transferase</keyword>